<proteinExistence type="inferred from homology"/>
<feature type="domain" description="Dihydrodipicolinate reductase N-terminal" evidence="13">
    <location>
        <begin position="13"/>
        <end position="116"/>
    </location>
</feature>
<dbReference type="Pfam" id="PF01113">
    <property type="entry name" value="DapB_N"/>
    <property type="match status" value="1"/>
</dbReference>
<comment type="caution">
    <text evidence="12">Lacks conserved residue(s) required for the propagation of feature annotation.</text>
</comment>
<dbReference type="InterPro" id="IPR000846">
    <property type="entry name" value="DapB_N"/>
</dbReference>
<evidence type="ECO:0000256" key="2">
    <source>
        <dbReference type="ARBA" id="ARBA00022605"/>
    </source>
</evidence>
<dbReference type="GO" id="GO:0005737">
    <property type="term" value="C:cytoplasm"/>
    <property type="evidence" value="ECO:0007669"/>
    <property type="project" value="UniProtKB-SubCell"/>
</dbReference>
<evidence type="ECO:0000256" key="7">
    <source>
        <dbReference type="ARBA" id="ARBA00023154"/>
    </source>
</evidence>
<gene>
    <name evidence="12 15" type="primary">dapB</name>
    <name evidence="15" type="ORF">ELAC_2128</name>
</gene>
<dbReference type="Gene3D" id="3.30.360.10">
    <property type="entry name" value="Dihydrodipicolinate Reductase, domain 2"/>
    <property type="match status" value="1"/>
</dbReference>
<dbReference type="AlphaFoldDB" id="A0A0H5DU58"/>
<keyword evidence="2 12" id="KW-0028">Amino-acid biosynthesis</keyword>
<comment type="similarity">
    <text evidence="1 12">Belongs to the DapB family.</text>
</comment>
<evidence type="ECO:0000313" key="15">
    <source>
        <dbReference type="EMBL" id="CRX39449.1"/>
    </source>
</evidence>
<protein>
    <recommendedName>
        <fullName evidence="9 12">4-hydroxy-tetrahydrodipicolinate reductase</fullName>
        <shortName evidence="12">HTPA reductase</shortName>
        <ecNumber evidence="9 12">1.17.1.8</ecNumber>
    </recommendedName>
</protein>
<feature type="domain" description="Dihydrodipicolinate reductase C-terminal" evidence="14">
    <location>
        <begin position="119"/>
        <end position="251"/>
    </location>
</feature>
<dbReference type="EC" id="1.17.1.8" evidence="9 12"/>
<dbReference type="EMBL" id="CWGJ01000028">
    <property type="protein sequence ID" value="CRX39449.1"/>
    <property type="molecule type" value="Genomic_DNA"/>
</dbReference>
<dbReference type="GO" id="GO:0009089">
    <property type="term" value="P:lysine biosynthetic process via diaminopimelate"/>
    <property type="evidence" value="ECO:0007669"/>
    <property type="project" value="UniProtKB-UniRule"/>
</dbReference>
<keyword evidence="12" id="KW-0963">Cytoplasm</keyword>
<name>A0A0H5DU58_9BACT</name>
<dbReference type="InterPro" id="IPR036291">
    <property type="entry name" value="NAD(P)-bd_dom_sf"/>
</dbReference>
<dbReference type="PANTHER" id="PTHR20836">
    <property type="entry name" value="DIHYDRODIPICOLINATE REDUCTASE"/>
    <property type="match status" value="1"/>
</dbReference>
<dbReference type="InterPro" id="IPR022663">
    <property type="entry name" value="DapB_C"/>
</dbReference>
<comment type="function">
    <text evidence="12">Catalyzes the conversion of 4-hydroxy-tetrahydrodipicolinate (HTPA) to tetrahydrodipicolinate.</text>
</comment>
<comment type="catalytic activity">
    <reaction evidence="10 12">
        <text>(S)-2,3,4,5-tetrahydrodipicolinate + NADP(+) + H2O = (2S,4S)-4-hydroxy-2,3,4,5-tetrahydrodipicolinate + NADPH + H(+)</text>
        <dbReference type="Rhea" id="RHEA:35331"/>
        <dbReference type="ChEBI" id="CHEBI:15377"/>
        <dbReference type="ChEBI" id="CHEBI:15378"/>
        <dbReference type="ChEBI" id="CHEBI:16845"/>
        <dbReference type="ChEBI" id="CHEBI:57783"/>
        <dbReference type="ChEBI" id="CHEBI:58349"/>
        <dbReference type="ChEBI" id="CHEBI:67139"/>
        <dbReference type="EC" id="1.17.1.8"/>
    </reaction>
</comment>
<comment type="catalytic activity">
    <reaction evidence="11 12">
        <text>(S)-2,3,4,5-tetrahydrodipicolinate + NAD(+) + H2O = (2S,4S)-4-hydroxy-2,3,4,5-tetrahydrodipicolinate + NADH + H(+)</text>
        <dbReference type="Rhea" id="RHEA:35323"/>
        <dbReference type="ChEBI" id="CHEBI:15377"/>
        <dbReference type="ChEBI" id="CHEBI:15378"/>
        <dbReference type="ChEBI" id="CHEBI:16845"/>
        <dbReference type="ChEBI" id="CHEBI:57540"/>
        <dbReference type="ChEBI" id="CHEBI:57945"/>
        <dbReference type="ChEBI" id="CHEBI:67139"/>
        <dbReference type="EC" id="1.17.1.8"/>
    </reaction>
</comment>
<evidence type="ECO:0000256" key="12">
    <source>
        <dbReference type="HAMAP-Rule" id="MF_00102"/>
    </source>
</evidence>
<feature type="active site" description="Proton donor/acceptor" evidence="12">
    <location>
        <position position="148"/>
    </location>
</feature>
<evidence type="ECO:0000256" key="6">
    <source>
        <dbReference type="ARBA" id="ARBA00023027"/>
    </source>
</evidence>
<dbReference type="Pfam" id="PF05173">
    <property type="entry name" value="DapB_C"/>
    <property type="match status" value="1"/>
</dbReference>
<dbReference type="Gene3D" id="3.40.50.720">
    <property type="entry name" value="NAD(P)-binding Rossmann-like Domain"/>
    <property type="match status" value="1"/>
</dbReference>
<feature type="binding site" evidence="12">
    <location>
        <begin position="158"/>
        <end position="159"/>
    </location>
    <ligand>
        <name>(S)-2,3,4,5-tetrahydrodipicolinate</name>
        <dbReference type="ChEBI" id="CHEBI:16845"/>
    </ligand>
</feature>
<feature type="binding site" evidence="12">
    <location>
        <begin position="88"/>
        <end position="90"/>
    </location>
    <ligand>
        <name>NAD(+)</name>
        <dbReference type="ChEBI" id="CHEBI:57540"/>
    </ligand>
</feature>
<organism evidence="15 16">
    <name type="scientific">Estrella lausannensis</name>
    <dbReference type="NCBI Taxonomy" id="483423"/>
    <lineage>
        <taxon>Bacteria</taxon>
        <taxon>Pseudomonadati</taxon>
        <taxon>Chlamydiota</taxon>
        <taxon>Chlamydiia</taxon>
        <taxon>Parachlamydiales</taxon>
        <taxon>Candidatus Criblamydiaceae</taxon>
        <taxon>Estrella</taxon>
    </lineage>
</organism>
<dbReference type="PIRSF" id="PIRSF000161">
    <property type="entry name" value="DHPR"/>
    <property type="match status" value="1"/>
</dbReference>
<keyword evidence="3 12" id="KW-0521">NADP</keyword>
<dbReference type="RefSeq" id="WP_098039315.1">
    <property type="nucleotide sequence ID" value="NZ_CWGJ01000028.1"/>
</dbReference>
<dbReference type="OrthoDB" id="9790352at2"/>
<feature type="binding site" evidence="12">
    <location>
        <position position="41"/>
    </location>
    <ligand>
        <name>NADP(+)</name>
        <dbReference type="ChEBI" id="CHEBI:58349"/>
    </ligand>
</feature>
<keyword evidence="6 12" id="KW-0520">NAD</keyword>
<comment type="caution">
    <text evidence="12">Was originally thought to be a dihydrodipicolinate reductase (DHDPR), catalyzing the conversion of dihydrodipicolinate to tetrahydrodipicolinate. However, it was shown in E.coli that the substrate of the enzymatic reaction is not dihydrodipicolinate (DHDP) but in fact (2S,4S)-4-hydroxy-2,3,4,5-tetrahydrodipicolinic acid (HTPA), the product released by the DapA-catalyzed reaction.</text>
</comment>
<dbReference type="GO" id="GO:0051287">
    <property type="term" value="F:NAD binding"/>
    <property type="evidence" value="ECO:0007669"/>
    <property type="project" value="UniProtKB-UniRule"/>
</dbReference>
<feature type="binding site" evidence="12">
    <location>
        <begin position="113"/>
        <end position="116"/>
    </location>
    <ligand>
        <name>NAD(+)</name>
        <dbReference type="ChEBI" id="CHEBI:57540"/>
    </ligand>
</feature>
<feature type="active site" description="Proton donor" evidence="12">
    <location>
        <position position="152"/>
    </location>
</feature>
<evidence type="ECO:0000259" key="13">
    <source>
        <dbReference type="Pfam" id="PF01113"/>
    </source>
</evidence>
<keyword evidence="16" id="KW-1185">Reference proteome</keyword>
<evidence type="ECO:0000259" key="14">
    <source>
        <dbReference type="Pfam" id="PF05173"/>
    </source>
</evidence>
<dbReference type="CDD" id="cd02274">
    <property type="entry name" value="DHDPR_N"/>
    <property type="match status" value="1"/>
</dbReference>
<comment type="pathway">
    <text evidence="8 12">Amino-acid biosynthesis; L-lysine biosynthesis via DAP pathway; (S)-tetrahydrodipicolinate from L-aspartate: step 4/4.</text>
</comment>
<evidence type="ECO:0000256" key="5">
    <source>
        <dbReference type="ARBA" id="ARBA00023002"/>
    </source>
</evidence>
<accession>A0A0H5DU58</accession>
<dbReference type="UniPathway" id="UPA00034">
    <property type="reaction ID" value="UER00018"/>
</dbReference>
<evidence type="ECO:0000256" key="1">
    <source>
        <dbReference type="ARBA" id="ARBA00006642"/>
    </source>
</evidence>
<dbReference type="GO" id="GO:0050661">
    <property type="term" value="F:NADP binding"/>
    <property type="evidence" value="ECO:0007669"/>
    <property type="project" value="UniProtKB-UniRule"/>
</dbReference>
<sequence length="263" mass="28917">MAGSETGIKTSPMKIALIGYGKMGRAIESLAMEKGIDVTGKVDPLTPFKDIFPQTLQQADVCLDFSHPDSVKENIREAAALGKCLVVGTTGWYDQIPEVKRIVKASNIGLIYSPNFSLGVNLFVKLAAKAAELFNPFPEFDIGGFEIHHNQKADLPSGTAELVCETLLKHAPRKQSVVYGSKKIKDPEREIHYPSLRIGHVPGTHEVIFDSPAETVTISCVSRNRQSFAMGALLAASWIRDRKGFFTFDDIINQILKDKHGIH</sequence>
<dbReference type="Proteomes" id="UP000220251">
    <property type="component" value="Unassembled WGS sequence"/>
</dbReference>
<dbReference type="GO" id="GO:0019877">
    <property type="term" value="P:diaminopimelate biosynthetic process"/>
    <property type="evidence" value="ECO:0007669"/>
    <property type="project" value="UniProtKB-UniRule"/>
</dbReference>
<comment type="subcellular location">
    <subcellularLocation>
        <location evidence="12">Cytoplasm</location>
    </subcellularLocation>
</comment>
<keyword evidence="7 12" id="KW-0457">Lysine biosynthesis</keyword>
<keyword evidence="4 12" id="KW-0220">Diaminopimelate biosynthesis</keyword>
<feature type="binding site" evidence="12">
    <location>
        <position position="149"/>
    </location>
    <ligand>
        <name>(S)-2,3,4,5-tetrahydrodipicolinate</name>
        <dbReference type="ChEBI" id="CHEBI:16845"/>
    </ligand>
</feature>
<evidence type="ECO:0000313" key="16">
    <source>
        <dbReference type="Proteomes" id="UP000220251"/>
    </source>
</evidence>
<dbReference type="PANTHER" id="PTHR20836:SF0">
    <property type="entry name" value="4-HYDROXY-TETRAHYDRODIPICOLINATE REDUCTASE 1, CHLOROPLASTIC-RELATED"/>
    <property type="match status" value="1"/>
</dbReference>
<evidence type="ECO:0000256" key="3">
    <source>
        <dbReference type="ARBA" id="ARBA00022857"/>
    </source>
</evidence>
<dbReference type="SUPFAM" id="SSF55347">
    <property type="entry name" value="Glyceraldehyde-3-phosphate dehydrogenase-like, C-terminal domain"/>
    <property type="match status" value="1"/>
</dbReference>
<evidence type="ECO:0000256" key="8">
    <source>
        <dbReference type="ARBA" id="ARBA00037922"/>
    </source>
</evidence>
<evidence type="ECO:0000256" key="4">
    <source>
        <dbReference type="ARBA" id="ARBA00022915"/>
    </source>
</evidence>
<dbReference type="InterPro" id="IPR023940">
    <property type="entry name" value="DHDPR_bac"/>
</dbReference>
<evidence type="ECO:0000256" key="10">
    <source>
        <dbReference type="ARBA" id="ARBA00049080"/>
    </source>
</evidence>
<dbReference type="GO" id="GO:0016726">
    <property type="term" value="F:oxidoreductase activity, acting on CH or CH2 groups, NAD or NADP as acceptor"/>
    <property type="evidence" value="ECO:0007669"/>
    <property type="project" value="UniProtKB-UniRule"/>
</dbReference>
<evidence type="ECO:0000256" key="9">
    <source>
        <dbReference type="ARBA" id="ARBA00038983"/>
    </source>
</evidence>
<comment type="subunit">
    <text evidence="12">Homotetramer.</text>
</comment>
<keyword evidence="5 12" id="KW-0560">Oxidoreductase</keyword>
<dbReference type="HAMAP" id="MF_00102">
    <property type="entry name" value="DapB"/>
    <property type="match status" value="1"/>
</dbReference>
<evidence type="ECO:0000256" key="11">
    <source>
        <dbReference type="ARBA" id="ARBA00049396"/>
    </source>
</evidence>
<dbReference type="GO" id="GO:0008839">
    <property type="term" value="F:4-hydroxy-tetrahydrodipicolinate reductase"/>
    <property type="evidence" value="ECO:0007669"/>
    <property type="project" value="UniProtKB-UniRule"/>
</dbReference>
<dbReference type="NCBIfam" id="TIGR00036">
    <property type="entry name" value="dapB"/>
    <property type="match status" value="1"/>
</dbReference>
<dbReference type="SUPFAM" id="SSF51735">
    <property type="entry name" value="NAD(P)-binding Rossmann-fold domains"/>
    <property type="match status" value="1"/>
</dbReference>
<reference evidence="16" key="1">
    <citation type="submission" date="2015-06" db="EMBL/GenBank/DDBJ databases">
        <authorList>
            <person name="Bertelli C."/>
        </authorList>
    </citation>
    <scope>NUCLEOTIDE SEQUENCE [LARGE SCALE GENOMIC DNA]</scope>
    <source>
        <strain evidence="16">CRIB-30</strain>
    </source>
</reference>